<proteinExistence type="predicted"/>
<feature type="region of interest" description="Disordered" evidence="1">
    <location>
        <begin position="172"/>
        <end position="191"/>
    </location>
</feature>
<reference evidence="2 3" key="1">
    <citation type="journal article" date="2016" name="Nat. Commun.">
        <title>Thousands of microbial genomes shed light on interconnected biogeochemical processes in an aquifer system.</title>
        <authorList>
            <person name="Anantharaman K."/>
            <person name="Brown C.T."/>
            <person name="Hug L.A."/>
            <person name="Sharon I."/>
            <person name="Castelle C.J."/>
            <person name="Probst A.J."/>
            <person name="Thomas B.C."/>
            <person name="Singh A."/>
            <person name="Wilkins M.J."/>
            <person name="Karaoz U."/>
            <person name="Brodie E.L."/>
            <person name="Williams K.H."/>
            <person name="Hubbard S.S."/>
            <person name="Banfield J.F."/>
        </authorList>
    </citation>
    <scope>NUCLEOTIDE SEQUENCE [LARGE SCALE GENOMIC DNA]</scope>
</reference>
<feature type="compositionally biased region" description="Basic residues" evidence="1">
    <location>
        <begin position="180"/>
        <end position="191"/>
    </location>
</feature>
<sequence>MLKSLRRSLTMTNVVAGVIEKHPKLLVLLANTAVGKIIHLIDSGVIGPIFNREKTIQEVQSWPKSVKMSVEWMLYLLGGAIRTMPDKKNPIAIMLQEALVETITHTGMKIADVPEAEQTEIMVSALPLMRRELSEKIANDRKFRDLLGSILGTTQEWNNALQSANGFLSQKSEEIETHRQTRKTRGWRRLL</sequence>
<dbReference type="AlphaFoldDB" id="A0A1F8EG01"/>
<name>A0A1F8EG01_9BACT</name>
<evidence type="ECO:0000256" key="1">
    <source>
        <dbReference type="SAM" id="MobiDB-lite"/>
    </source>
</evidence>
<dbReference type="Proteomes" id="UP000177503">
    <property type="component" value="Unassembled WGS sequence"/>
</dbReference>
<dbReference type="EMBL" id="MGJC01000019">
    <property type="protein sequence ID" value="OGM99776.1"/>
    <property type="molecule type" value="Genomic_DNA"/>
</dbReference>
<accession>A0A1F8EG01</accession>
<evidence type="ECO:0000313" key="2">
    <source>
        <dbReference type="EMBL" id="OGM99776.1"/>
    </source>
</evidence>
<gene>
    <name evidence="2" type="ORF">A2736_02880</name>
</gene>
<dbReference type="STRING" id="1802662.A2736_02880"/>
<organism evidence="2 3">
    <name type="scientific">Candidatus Yanofskybacteria bacterium RIFCSPHIGHO2_01_FULL_41_27</name>
    <dbReference type="NCBI Taxonomy" id="1802662"/>
    <lineage>
        <taxon>Bacteria</taxon>
        <taxon>Candidatus Yanofskyibacteriota</taxon>
    </lineage>
</organism>
<protein>
    <submittedName>
        <fullName evidence="2">Uncharacterized protein</fullName>
    </submittedName>
</protein>
<comment type="caution">
    <text evidence="2">The sequence shown here is derived from an EMBL/GenBank/DDBJ whole genome shotgun (WGS) entry which is preliminary data.</text>
</comment>
<evidence type="ECO:0000313" key="3">
    <source>
        <dbReference type="Proteomes" id="UP000177503"/>
    </source>
</evidence>